<evidence type="ECO:0000313" key="2">
    <source>
        <dbReference type="EMBL" id="KNE00786.1"/>
    </source>
</evidence>
<dbReference type="VEuPathDB" id="FungiDB:QG37_02318"/>
<keyword evidence="1" id="KW-0472">Membrane</keyword>
<gene>
    <name evidence="2" type="ORF">QG37_02318</name>
</gene>
<keyword evidence="1" id="KW-1133">Transmembrane helix</keyword>
<protein>
    <submittedName>
        <fullName evidence="2">Uncharacterized protein</fullName>
    </submittedName>
</protein>
<evidence type="ECO:0000256" key="1">
    <source>
        <dbReference type="SAM" id="Phobius"/>
    </source>
</evidence>
<feature type="transmembrane region" description="Helical" evidence="1">
    <location>
        <begin position="40"/>
        <end position="68"/>
    </location>
</feature>
<dbReference type="EMBL" id="LGST01000017">
    <property type="protein sequence ID" value="KNE00786.1"/>
    <property type="molecule type" value="Genomic_DNA"/>
</dbReference>
<dbReference type="Proteomes" id="UP000037122">
    <property type="component" value="Unassembled WGS sequence"/>
</dbReference>
<accession>A0A0L0P428</accession>
<reference evidence="3" key="1">
    <citation type="journal article" date="2015" name="BMC Genomics">
        <title>Draft genome of a commonly misdiagnosed multidrug resistant pathogen Candida auris.</title>
        <authorList>
            <person name="Chatterjee S."/>
            <person name="Alampalli S.V."/>
            <person name="Nageshan R.K."/>
            <person name="Chettiar S.T."/>
            <person name="Joshi S."/>
            <person name="Tatu U.S."/>
        </authorList>
    </citation>
    <scope>NUCLEOTIDE SEQUENCE [LARGE SCALE GENOMIC DNA]</scope>
    <source>
        <strain evidence="3">6684</strain>
    </source>
</reference>
<name>A0A0L0P428_CANAR</name>
<comment type="caution">
    <text evidence="2">The sequence shown here is derived from an EMBL/GenBank/DDBJ whole genome shotgun (WGS) entry which is preliminary data.</text>
</comment>
<organism evidence="2 3">
    <name type="scientific">Candidozyma auris</name>
    <name type="common">Yeast</name>
    <name type="synonym">Candida auris</name>
    <dbReference type="NCBI Taxonomy" id="498019"/>
    <lineage>
        <taxon>Eukaryota</taxon>
        <taxon>Fungi</taxon>
        <taxon>Dikarya</taxon>
        <taxon>Ascomycota</taxon>
        <taxon>Saccharomycotina</taxon>
        <taxon>Pichiomycetes</taxon>
        <taxon>Metschnikowiaceae</taxon>
        <taxon>Candidozyma</taxon>
    </lineage>
</organism>
<keyword evidence="1" id="KW-0812">Transmembrane</keyword>
<proteinExistence type="predicted"/>
<dbReference type="AlphaFoldDB" id="A0A0L0P428"/>
<sequence length="77" mass="8823">MSGGRRVRKMKVDLDLLGIDQVLTIEEDVDRVTYKKKMEYLLWMPIFVVLARMSGPVATIQGVVRLLIIARVPARRP</sequence>
<evidence type="ECO:0000313" key="3">
    <source>
        <dbReference type="Proteomes" id="UP000037122"/>
    </source>
</evidence>